<dbReference type="KEGG" id="msl:Msil_2935"/>
<evidence type="ECO:0000313" key="1">
    <source>
        <dbReference type="EMBL" id="ACK51851.1"/>
    </source>
</evidence>
<evidence type="ECO:0000313" key="2">
    <source>
        <dbReference type="Proteomes" id="UP000002257"/>
    </source>
</evidence>
<keyword evidence="2" id="KW-1185">Reference proteome</keyword>
<dbReference type="EMBL" id="CP001280">
    <property type="protein sequence ID" value="ACK51851.1"/>
    <property type="molecule type" value="Genomic_DNA"/>
</dbReference>
<sequence>MVQIHRALGAKIGSGEADGDILPPGDLALDAGPIARRPFAVDATAPGSVARFEIGAVVKAGDHTLGLGGRRFAMQHGCKSVENRVKKTNHRESLNQNARSRLHQFGRGRNC</sequence>
<protein>
    <submittedName>
        <fullName evidence="1">Uncharacterized protein</fullName>
    </submittedName>
</protein>
<accession>B8EIN4</accession>
<gene>
    <name evidence="1" type="ordered locus">Msil_2935</name>
</gene>
<reference evidence="1 2" key="1">
    <citation type="journal article" date="2010" name="J. Bacteriol.">
        <title>Complete genome sequence of the aerobic facultative methanotroph Methylocella silvestris BL2.</title>
        <authorList>
            <person name="Chen Y."/>
            <person name="Crombie A."/>
            <person name="Rahman M.T."/>
            <person name="Dedysh S.N."/>
            <person name="Liesack W."/>
            <person name="Stott M.B."/>
            <person name="Alam M."/>
            <person name="Theisen A.R."/>
            <person name="Murrell J.C."/>
            <person name="Dunfield P.F."/>
        </authorList>
    </citation>
    <scope>NUCLEOTIDE SEQUENCE [LARGE SCALE GENOMIC DNA]</scope>
    <source>
        <strain evidence="2">DSM 15510 / CIP 108128 / LMG 27833 / NCIMB 13906 / BL2</strain>
    </source>
</reference>
<dbReference type="HOGENOM" id="CLU_2155411_0_0_5"/>
<proteinExistence type="predicted"/>
<dbReference type="Proteomes" id="UP000002257">
    <property type="component" value="Chromosome"/>
</dbReference>
<dbReference type="AlphaFoldDB" id="B8EIN4"/>
<name>B8EIN4_METSB</name>
<organism evidence="1 2">
    <name type="scientific">Methylocella silvestris (strain DSM 15510 / CIP 108128 / LMG 27833 / NCIMB 13906 / BL2)</name>
    <dbReference type="NCBI Taxonomy" id="395965"/>
    <lineage>
        <taxon>Bacteria</taxon>
        <taxon>Pseudomonadati</taxon>
        <taxon>Pseudomonadota</taxon>
        <taxon>Alphaproteobacteria</taxon>
        <taxon>Hyphomicrobiales</taxon>
        <taxon>Beijerinckiaceae</taxon>
        <taxon>Methylocella</taxon>
    </lineage>
</organism>